<gene>
    <name evidence="1" type="ORF">SAMN05428983_0529</name>
</gene>
<accession>A0A7Z7FLW3</accession>
<sequence length="75" mass="8102">MTSRHPGGAPATNYRTAELLHAYDHLCNAASLSLALEMALGRVTDEQQRAALEALAGEVVDRLEGIKAAMERIRV</sequence>
<comment type="caution">
    <text evidence="1">The sequence shown here is derived from an EMBL/GenBank/DDBJ whole genome shotgun (WGS) entry which is preliminary data.</text>
</comment>
<proteinExistence type="predicted"/>
<dbReference type="RefSeq" id="WP_092731528.1">
    <property type="nucleotide sequence ID" value="NZ_FNEW01000001.1"/>
</dbReference>
<reference evidence="1 2" key="1">
    <citation type="submission" date="2016-10" db="EMBL/GenBank/DDBJ databases">
        <authorList>
            <person name="Varghese N."/>
            <person name="Submissions S."/>
        </authorList>
    </citation>
    <scope>NUCLEOTIDE SEQUENCE [LARGE SCALE GENOMIC DNA]</scope>
    <source>
        <strain evidence="1 2">PDC82</strain>
    </source>
</reference>
<evidence type="ECO:0000313" key="2">
    <source>
        <dbReference type="Proteomes" id="UP000198917"/>
    </source>
</evidence>
<organism evidence="1 2">
    <name type="scientific">Agrobacterium fabrum</name>
    <dbReference type="NCBI Taxonomy" id="1176649"/>
    <lineage>
        <taxon>Bacteria</taxon>
        <taxon>Pseudomonadati</taxon>
        <taxon>Pseudomonadota</taxon>
        <taxon>Alphaproteobacteria</taxon>
        <taxon>Hyphomicrobiales</taxon>
        <taxon>Rhizobiaceae</taxon>
        <taxon>Rhizobium/Agrobacterium group</taxon>
        <taxon>Agrobacterium</taxon>
        <taxon>Agrobacterium tumefaciens complex</taxon>
    </lineage>
</organism>
<evidence type="ECO:0000313" key="1">
    <source>
        <dbReference type="EMBL" id="SDJ18312.1"/>
    </source>
</evidence>
<dbReference type="EMBL" id="FNEW01000001">
    <property type="protein sequence ID" value="SDJ18312.1"/>
    <property type="molecule type" value="Genomic_DNA"/>
</dbReference>
<protein>
    <submittedName>
        <fullName evidence="1">Uncharacterized protein</fullName>
    </submittedName>
</protein>
<dbReference type="Proteomes" id="UP000198917">
    <property type="component" value="Unassembled WGS sequence"/>
</dbReference>
<name>A0A7Z7FLW3_9HYPH</name>
<dbReference type="AlphaFoldDB" id="A0A7Z7FLW3"/>